<gene>
    <name evidence="1" type="ORF">FRACYDRAFT_225936</name>
</gene>
<dbReference type="PANTHER" id="PTHR31152:SF1">
    <property type="entry name" value="PLAC8 FAMILY PROTEIN"/>
    <property type="match status" value="1"/>
</dbReference>
<dbReference type="InParanoid" id="A0A1E7FFT6"/>
<sequence>MDIANNCIGDNCCDCWKDGCGCNQCFGVVADCLETVNPCMEYVAQIIWCFGSPLAFPIVFCFNDGPETDPPGGGWQLPMIQTPLRIPIKCCLYTACAPCGQWWMRHQLLDGDMTKYKLWQGYHDGPHCCANRCGPSAPITIEAGTYGESKCPHAFLAAEVCCLGCAWSVCCSFDVNRRMIKDQRKLENDPLENRVNHCVGFFSQLASKLCMCALCVSISSCCVGFCAPDSEGAQECSGEGGRAARACFSCVRTCWRGIWSVKIIAMGCMSSQMDFEMKNGQPLEWSGVEWKS</sequence>
<dbReference type="EMBL" id="KV784358">
    <property type="protein sequence ID" value="OEU17029.1"/>
    <property type="molecule type" value="Genomic_DNA"/>
</dbReference>
<keyword evidence="2" id="KW-1185">Reference proteome</keyword>
<evidence type="ECO:0008006" key="3">
    <source>
        <dbReference type="Google" id="ProtNLM"/>
    </source>
</evidence>
<accession>A0A1E7FFT6</accession>
<protein>
    <recommendedName>
        <fullName evidence="3">PLAC8-domain-containing protein</fullName>
    </recommendedName>
</protein>
<dbReference type="Proteomes" id="UP000095751">
    <property type="component" value="Unassembled WGS sequence"/>
</dbReference>
<organism evidence="1 2">
    <name type="scientific">Fragilariopsis cylindrus CCMP1102</name>
    <dbReference type="NCBI Taxonomy" id="635003"/>
    <lineage>
        <taxon>Eukaryota</taxon>
        <taxon>Sar</taxon>
        <taxon>Stramenopiles</taxon>
        <taxon>Ochrophyta</taxon>
        <taxon>Bacillariophyta</taxon>
        <taxon>Bacillariophyceae</taxon>
        <taxon>Bacillariophycidae</taxon>
        <taxon>Bacillariales</taxon>
        <taxon>Bacillariaceae</taxon>
        <taxon>Fragilariopsis</taxon>
    </lineage>
</organism>
<dbReference type="PANTHER" id="PTHR31152">
    <property type="entry name" value="PLAC8 FAMILY PROTEIN"/>
    <property type="match status" value="1"/>
</dbReference>
<dbReference type="KEGG" id="fcy:FRACYDRAFT_225936"/>
<reference evidence="1 2" key="1">
    <citation type="submission" date="2016-09" db="EMBL/GenBank/DDBJ databases">
        <title>Extensive genetic diversity and differential bi-allelic expression allows diatom success in the polar Southern Ocean.</title>
        <authorList>
            <consortium name="DOE Joint Genome Institute"/>
            <person name="Mock T."/>
            <person name="Otillar R.P."/>
            <person name="Strauss J."/>
            <person name="Dupont C."/>
            <person name="Frickenhaus S."/>
            <person name="Maumus F."/>
            <person name="Mcmullan M."/>
            <person name="Sanges R."/>
            <person name="Schmutz J."/>
            <person name="Toseland A."/>
            <person name="Valas R."/>
            <person name="Veluchamy A."/>
            <person name="Ward B.J."/>
            <person name="Allen A."/>
            <person name="Barry K."/>
            <person name="Falciatore A."/>
            <person name="Ferrante M."/>
            <person name="Fortunato A.E."/>
            <person name="Gloeckner G."/>
            <person name="Gruber A."/>
            <person name="Hipkin R."/>
            <person name="Janech M."/>
            <person name="Kroth P."/>
            <person name="Leese F."/>
            <person name="Lindquist E."/>
            <person name="Lyon B.R."/>
            <person name="Martin J."/>
            <person name="Mayer C."/>
            <person name="Parker M."/>
            <person name="Quesneville H."/>
            <person name="Raymond J."/>
            <person name="Uhlig C."/>
            <person name="Valentin K.U."/>
            <person name="Worden A.Z."/>
            <person name="Armbrust E.V."/>
            <person name="Bowler C."/>
            <person name="Green B."/>
            <person name="Moulton V."/>
            <person name="Van Oosterhout C."/>
            <person name="Grigoriev I."/>
        </authorList>
    </citation>
    <scope>NUCLEOTIDE SEQUENCE [LARGE SCALE GENOMIC DNA]</scope>
    <source>
        <strain evidence="1 2">CCMP1102</strain>
    </source>
</reference>
<evidence type="ECO:0000313" key="2">
    <source>
        <dbReference type="Proteomes" id="UP000095751"/>
    </source>
</evidence>
<dbReference type="AlphaFoldDB" id="A0A1E7FFT6"/>
<evidence type="ECO:0000313" key="1">
    <source>
        <dbReference type="EMBL" id="OEU17029.1"/>
    </source>
</evidence>
<dbReference type="OrthoDB" id="998115at2759"/>
<proteinExistence type="predicted"/>
<name>A0A1E7FFT6_9STRA</name>